<dbReference type="Proteomes" id="UP000058925">
    <property type="component" value="Chromosome"/>
</dbReference>
<dbReference type="PROSITE" id="PS51918">
    <property type="entry name" value="RADICAL_SAM"/>
    <property type="match status" value="1"/>
</dbReference>
<dbReference type="OrthoDB" id="8186at2157"/>
<dbReference type="InterPro" id="IPR007197">
    <property type="entry name" value="rSAM"/>
</dbReference>
<dbReference type="GO" id="GO:0046872">
    <property type="term" value="F:metal ion binding"/>
    <property type="evidence" value="ECO:0007669"/>
    <property type="project" value="UniProtKB-KW"/>
</dbReference>
<dbReference type="PIRSF" id="PIRSF004762">
    <property type="entry name" value="CHP00423"/>
    <property type="match status" value="1"/>
</dbReference>
<feature type="binding site" evidence="6">
    <location>
        <position position="76"/>
    </location>
    <ligand>
        <name>[4Fe-4S] cluster</name>
        <dbReference type="ChEBI" id="CHEBI:49883"/>
        <note>4Fe-4S-S-AdoMet</note>
    </ligand>
</feature>
<evidence type="ECO:0000259" key="8">
    <source>
        <dbReference type="PROSITE" id="PS51918"/>
    </source>
</evidence>
<feature type="domain" description="Radical SAM core" evidence="8">
    <location>
        <begin position="62"/>
        <end position="297"/>
    </location>
</feature>
<dbReference type="GO" id="GO:0016765">
    <property type="term" value="F:transferase activity, transferring alkyl or aryl (other than methyl) groups"/>
    <property type="evidence" value="ECO:0007669"/>
    <property type="project" value="InterPro"/>
</dbReference>
<dbReference type="SUPFAM" id="SSF102114">
    <property type="entry name" value="Radical SAM enzymes"/>
    <property type="match status" value="1"/>
</dbReference>
<dbReference type="PANTHER" id="PTHR43076:SF1">
    <property type="entry name" value="LIPOYL SYNTHASE 2"/>
    <property type="match status" value="1"/>
</dbReference>
<comment type="cofactor">
    <cofactor evidence="6">
        <name>[4Fe-4S] cluster</name>
        <dbReference type="ChEBI" id="CHEBI:49883"/>
    </cofactor>
    <text evidence="6">Binds 1 [4Fe-4S] cluster. The cluster is coordinated with 3 cysteines and an exchangeable S-adenosyl-L-methionine.</text>
</comment>
<evidence type="ECO:0000256" key="4">
    <source>
        <dbReference type="ARBA" id="ARBA00023004"/>
    </source>
</evidence>
<dbReference type="Pfam" id="PF19288">
    <property type="entry name" value="CofH_C"/>
    <property type="match status" value="1"/>
</dbReference>
<keyword evidence="10" id="KW-1185">Reference proteome</keyword>
<dbReference type="SFLD" id="SFLDG01389">
    <property type="entry name" value="menaquinone_synthsis_involved"/>
    <property type="match status" value="1"/>
</dbReference>
<dbReference type="Pfam" id="PF04055">
    <property type="entry name" value="Radical_SAM"/>
    <property type="match status" value="1"/>
</dbReference>
<dbReference type="GeneID" id="60422562"/>
<keyword evidence="9" id="KW-0808">Transferase</keyword>
<evidence type="ECO:0000256" key="3">
    <source>
        <dbReference type="ARBA" id="ARBA00022723"/>
    </source>
</evidence>
<dbReference type="KEGG" id="taa:NMY3_02630"/>
<feature type="binding site" evidence="6">
    <location>
        <position position="83"/>
    </location>
    <ligand>
        <name>[4Fe-4S] cluster</name>
        <dbReference type="ChEBI" id="CHEBI:49883"/>
        <note>4Fe-4S-S-AdoMet</note>
    </ligand>
</feature>
<evidence type="ECO:0000256" key="1">
    <source>
        <dbReference type="ARBA" id="ARBA00022485"/>
    </source>
</evidence>
<dbReference type="EMBL" id="CP012850">
    <property type="protein sequence ID" value="ALI36821.1"/>
    <property type="molecule type" value="Genomic_DNA"/>
</dbReference>
<name>A0A654M2P6_9ARCH</name>
<evidence type="ECO:0000256" key="5">
    <source>
        <dbReference type="ARBA" id="ARBA00023014"/>
    </source>
</evidence>
<dbReference type="GO" id="GO:0051539">
    <property type="term" value="F:4 iron, 4 sulfur cluster binding"/>
    <property type="evidence" value="ECO:0007669"/>
    <property type="project" value="UniProtKB-KW"/>
</dbReference>
<evidence type="ECO:0000313" key="10">
    <source>
        <dbReference type="Proteomes" id="UP000058925"/>
    </source>
</evidence>
<dbReference type="InterPro" id="IPR058240">
    <property type="entry name" value="rSAM_sf"/>
</dbReference>
<evidence type="ECO:0000256" key="2">
    <source>
        <dbReference type="ARBA" id="ARBA00022691"/>
    </source>
</evidence>
<evidence type="ECO:0000313" key="9">
    <source>
        <dbReference type="EMBL" id="ALI36821.1"/>
    </source>
</evidence>
<evidence type="ECO:0000256" key="7">
    <source>
        <dbReference type="PIRSR" id="PIRSR004762-2"/>
    </source>
</evidence>
<dbReference type="InterPro" id="IPR020050">
    <property type="entry name" value="FO_synthase_su2"/>
</dbReference>
<keyword evidence="2 6" id="KW-0949">S-adenosyl-L-methionine</keyword>
<dbReference type="InterPro" id="IPR045567">
    <property type="entry name" value="CofH/MnqC-like_C"/>
</dbReference>
<keyword evidence="1 6" id="KW-0004">4Fe-4S</keyword>
<dbReference type="RefSeq" id="WP_196816025.1">
    <property type="nucleotide sequence ID" value="NZ_CP012850.1"/>
</dbReference>
<keyword evidence="3" id="KW-0479">Metal-binding</keyword>
<dbReference type="AlphaFoldDB" id="A0A654M2P6"/>
<keyword evidence="4 6" id="KW-0408">Iron</keyword>
<proteinExistence type="predicted"/>
<sequence length="375" mass="42027">MQNTQVHHDIFKDSEIEETIDRIQENHEIKLNDVIYLLESQEIQRLGLVGNSIREGMFGKNVTFINNIILNYTNVCVTYCKFCAFYRPPGHEESYTVSKEEILNRVIFAKSNYNIKQVLFQGGHNPKLDTEYFEDIFKTLKAKCPDVAIHGLSASEVDMIARVDRTSPLEVLSRLQVAGLESLPGAGAEILVDEVKDVISPLKISSQTWLDIMEKAHSIGIKSSATMMYGTVESVEQRARHILKIADLQRKTNGFMAFIPWSFEPNKTEMQGTGLVQHPMGGFELLKMISVSRIVFNGLIDHLQSSWLTNGIGMAQLAIYHGSDDFGGTLIGEEVVSATGARSTELLSKNIITAIKAMGYKPAERNNSYDIVKQY</sequence>
<feature type="binding site" evidence="6">
    <location>
        <position position="80"/>
    </location>
    <ligand>
        <name>[4Fe-4S] cluster</name>
        <dbReference type="ChEBI" id="CHEBI:49883"/>
        <note>4Fe-4S-S-AdoMet</note>
    </ligand>
</feature>
<keyword evidence="5 6" id="KW-0411">Iron-sulfur</keyword>
<dbReference type="GO" id="GO:0044689">
    <property type="term" value="F:7,8-didemethyl-8-hydroxy-5-deazariboflavin synthase activity"/>
    <property type="evidence" value="ECO:0007669"/>
    <property type="project" value="TreeGrafter"/>
</dbReference>
<dbReference type="SFLD" id="SFLDF00342">
    <property type="entry name" value="cyclic_dehypoxanthine_futalosi"/>
    <property type="match status" value="1"/>
</dbReference>
<feature type="binding site" evidence="7">
    <location>
        <position position="189"/>
    </location>
    <ligand>
        <name>S-adenosyl-L-methionine</name>
        <dbReference type="ChEBI" id="CHEBI:59789"/>
    </ligand>
</feature>
<dbReference type="Gene3D" id="3.20.20.70">
    <property type="entry name" value="Aldolase class I"/>
    <property type="match status" value="1"/>
</dbReference>
<dbReference type="EC" id="2.5.1.-" evidence="9"/>
<dbReference type="NCBIfam" id="TIGR00423">
    <property type="entry name" value="CofH family radical SAM protein"/>
    <property type="match status" value="1"/>
</dbReference>
<dbReference type="InterPro" id="IPR034405">
    <property type="entry name" value="F420"/>
</dbReference>
<gene>
    <name evidence="9" type="primary">mqnE_3</name>
    <name evidence="9" type="ORF">NMY3_02630</name>
</gene>
<dbReference type="SFLD" id="SFLDF00343">
    <property type="entry name" value="aminofutalosine_synthase_(mqnE"/>
    <property type="match status" value="1"/>
</dbReference>
<reference evidence="10" key="1">
    <citation type="submission" date="2015-10" db="EMBL/GenBank/DDBJ databases">
        <title>Niche specialization of a soil ammonia-oxidizing archaeon, Candidatus Nitrosocosmicus oleophilus.</title>
        <authorList>
            <person name="Jung M.-Y."/>
            <person name="Rhee S.-K."/>
        </authorList>
    </citation>
    <scope>NUCLEOTIDE SEQUENCE [LARGE SCALE GENOMIC DNA]</scope>
    <source>
        <strain evidence="10">MY3</strain>
    </source>
</reference>
<feature type="binding site" evidence="7">
    <location>
        <position position="153"/>
    </location>
    <ligand>
        <name>(3R)-3-methyl-D-ornithine</name>
        <dbReference type="ChEBI" id="CHEBI:64642"/>
    </ligand>
</feature>
<feature type="binding site" evidence="7">
    <location>
        <position position="82"/>
    </location>
    <ligand>
        <name>S-adenosyl-L-methionine</name>
        <dbReference type="ChEBI" id="CHEBI:59789"/>
    </ligand>
</feature>
<dbReference type="PANTHER" id="PTHR43076">
    <property type="entry name" value="FO SYNTHASE (COFH)"/>
    <property type="match status" value="1"/>
</dbReference>
<dbReference type="SFLD" id="SFLDS00029">
    <property type="entry name" value="Radical_SAM"/>
    <property type="match status" value="1"/>
</dbReference>
<organism evidence="9 10">
    <name type="scientific">Candidatus Nitrosocosmicus oleophilus</name>
    <dbReference type="NCBI Taxonomy" id="1353260"/>
    <lineage>
        <taxon>Archaea</taxon>
        <taxon>Nitrososphaerota</taxon>
        <taxon>Nitrososphaeria</taxon>
        <taxon>Nitrososphaerales</taxon>
        <taxon>Nitrososphaeraceae</taxon>
        <taxon>Candidatus Nitrosocosmicus</taxon>
    </lineage>
</organism>
<dbReference type="SFLD" id="SFLDG01064">
    <property type="entry name" value="F420__menaquinone_cofactor_bio"/>
    <property type="match status" value="1"/>
</dbReference>
<dbReference type="InterPro" id="IPR013785">
    <property type="entry name" value="Aldolase_TIM"/>
</dbReference>
<feature type="binding site" evidence="7">
    <location>
        <position position="306"/>
    </location>
    <ligand>
        <name>(3R)-3-methyl-D-ornithine</name>
        <dbReference type="ChEBI" id="CHEBI:64642"/>
    </ligand>
</feature>
<accession>A0A654M2P6</accession>
<evidence type="ECO:0000256" key="6">
    <source>
        <dbReference type="PIRSR" id="PIRSR004762-1"/>
    </source>
</evidence>
<protein>
    <submittedName>
        <fullName evidence="9">Aminodeoxyfutalosine synthase</fullName>
        <ecNumber evidence="9">2.5.1.-</ecNumber>
    </submittedName>
</protein>